<evidence type="ECO:0000259" key="1">
    <source>
        <dbReference type="Pfam" id="PF00149"/>
    </source>
</evidence>
<dbReference type="InterPro" id="IPR004843">
    <property type="entry name" value="Calcineurin-like_PHP"/>
</dbReference>
<evidence type="ECO:0000313" key="4">
    <source>
        <dbReference type="Proteomes" id="UP000000810"/>
    </source>
</evidence>
<dbReference type="Pfam" id="PF00149">
    <property type="entry name" value="Metallophos"/>
    <property type="match status" value="1"/>
</dbReference>
<reference evidence="2" key="2">
    <citation type="journal article" date="2000" name="J. Mol. Biol.">
        <title>Archaeal homologs of eukaryotic methylation guide small nucleolar RNAs: lessons from the Pyrococcus genomes.</title>
        <authorList>
            <person name="Gaspin C."/>
            <person name="Cavaille J."/>
            <person name="Erauso G."/>
        </authorList>
    </citation>
    <scope>NUCLEOTIDE SEQUENCE</scope>
    <source>
        <strain evidence="2">Orsay</strain>
    </source>
</reference>
<reference evidence="2" key="3">
    <citation type="journal article" date="2001" name="Genome Res.">
        <title>Genome evolution at the genus level: comparison of three complete genomes of hyperthermophilic archaea.</title>
        <authorList>
            <person name="Lecompte O."/>
            <person name="Ripp R."/>
            <person name="Puzos-Barbe V."/>
            <person name="Duprat S."/>
            <person name="Heilig R."/>
            <person name="Dietrich J."/>
            <person name="Thierry J.C."/>
            <person name="Poch O."/>
        </authorList>
    </citation>
    <scope>NUCLEOTIDE SEQUENCE</scope>
    <source>
        <strain evidence="2">Orsay</strain>
    </source>
</reference>
<dbReference type="RefSeq" id="WP_010867140.1">
    <property type="nucleotide sequence ID" value="NC_000868.1"/>
</dbReference>
<keyword evidence="4" id="KW-1185">Reference proteome</keyword>
<dbReference type="PIR" id="E75186">
    <property type="entry name" value="E75186"/>
</dbReference>
<reference evidence="3 5" key="5">
    <citation type="journal article" date="2012" name="Curr. Microbiol.">
        <title>Re-annotation of two hyperthermophilic archaea Pyrococcus abyssi GE5 and Pyrococcus furiosus DSM 3638.</title>
        <authorList>
            <person name="Gao J."/>
            <person name="Wang J."/>
        </authorList>
    </citation>
    <scope>GENOME REANNOTATION</scope>
    <source>
        <strain evidence="3">GE5</strain>
        <strain evidence="5">GE5 / Orsay</strain>
    </source>
</reference>
<dbReference type="InterPro" id="IPR029052">
    <property type="entry name" value="Metallo-depent_PP-like"/>
</dbReference>
<gene>
    <name evidence="2" type="ordered locus">PAB0011</name>
</gene>
<dbReference type="EMBL" id="HE613800">
    <property type="protein sequence ID" value="CCE69385.1"/>
    <property type="molecule type" value="Genomic_DNA"/>
</dbReference>
<dbReference type="AlphaFoldDB" id="Q9V2Q8"/>
<reference evidence="2" key="1">
    <citation type="submission" date="1999-07" db="EMBL/GenBank/DDBJ databases">
        <authorList>
            <person name="Genoscope"/>
        </authorList>
    </citation>
    <scope>NUCLEOTIDE SEQUENCE</scope>
    <source>
        <strain evidence="2">Orsay</strain>
    </source>
</reference>
<dbReference type="eggNOG" id="arCOG01153">
    <property type="taxonomic scope" value="Archaea"/>
</dbReference>
<dbReference type="Proteomes" id="UP000000810">
    <property type="component" value="Chromosome"/>
</dbReference>
<evidence type="ECO:0000313" key="3">
    <source>
        <dbReference type="EMBL" id="CCE69385.1"/>
    </source>
</evidence>
<feature type="domain" description="Calcineurin-like phosphoesterase" evidence="1">
    <location>
        <begin position="1"/>
        <end position="224"/>
    </location>
</feature>
<sequence length="248" mass="27967">MDILVIGDLHGVSIKIDVLKIPDIAIQLGDLSNYGEPDIIENLISELVTQLDPVPLLVIPGNHDIYGLNDIFAAFQRFNKLVKRAGAIPLMEGPLILEEIGIVGVPGWYDYSLAPGYLNMTKDEYEIKAFGFRRLEDADYIKSSLSDEELVRWNLNLLEKFISEIRESVNDVILALHFAPFKDSLKYTGNPEIDYFSAYMGSQRFGEFALRHNIGLIVHGHTHRSIEYYIGKTKVVSVGLRETELISL</sequence>
<evidence type="ECO:0000313" key="5">
    <source>
        <dbReference type="Proteomes" id="UP000009139"/>
    </source>
</evidence>
<reference evidence="2 4" key="4">
    <citation type="journal article" date="2003" name="Mol. Microbiol.">
        <title>An integrated analysis of the genome of the hyperthermophilic archaeon Pyrococcus abyssi.</title>
        <authorList>
            <person name="Cohen G."/>
            <person name="Barbe V."/>
            <person name="Flament D."/>
            <person name="Galperin M."/>
            <person name="Heilig R."/>
            <person name="Ripp R."/>
            <person name="Lecompte O."/>
            <person name="Prieur D."/>
            <person name="Poch O."/>
            <person name="Quellerou J."/>
            <person name="Thierry J.C."/>
            <person name="Van der Oost J."/>
            <person name="Weissenbach J."/>
            <person name="Zivanovic Y."/>
            <person name="Forterre P."/>
        </authorList>
    </citation>
    <scope>NUCLEOTIDE SEQUENCE [LARGE SCALE GENOMIC DNA]</scope>
    <source>
        <strain evidence="4">GE5 / Orsay</strain>
        <strain evidence="2">Orsay</strain>
    </source>
</reference>
<dbReference type="KEGG" id="pab:PAB0011"/>
<dbReference type="Proteomes" id="UP000009139">
    <property type="component" value="Chromosome"/>
</dbReference>
<proteinExistence type="predicted"/>
<name>Q9V2Q8_PYRAB</name>
<accession>Q9V2Q8</accession>
<dbReference type="EMBL" id="AJ248283">
    <property type="protein sequence ID" value="CAB48940.1"/>
    <property type="molecule type" value="Genomic_DNA"/>
</dbReference>
<dbReference type="PATRIC" id="fig|272844.11.peg.19"/>
<protein>
    <recommendedName>
        <fullName evidence="1">Calcineurin-like phosphoesterase domain-containing protein</fullName>
    </recommendedName>
</protein>
<dbReference type="GO" id="GO:0016787">
    <property type="term" value="F:hydrolase activity"/>
    <property type="evidence" value="ECO:0007669"/>
    <property type="project" value="InterPro"/>
</dbReference>
<dbReference type="Gene3D" id="3.60.21.10">
    <property type="match status" value="1"/>
</dbReference>
<dbReference type="STRING" id="272844.PAB0011"/>
<evidence type="ECO:0000313" key="2">
    <source>
        <dbReference type="EMBL" id="CAB48940.1"/>
    </source>
</evidence>
<organism evidence="2 4">
    <name type="scientific">Pyrococcus abyssi (strain GE5 / Orsay)</name>
    <dbReference type="NCBI Taxonomy" id="272844"/>
    <lineage>
        <taxon>Archaea</taxon>
        <taxon>Methanobacteriati</taxon>
        <taxon>Methanobacteriota</taxon>
        <taxon>Thermococci</taxon>
        <taxon>Thermococcales</taxon>
        <taxon>Thermococcaceae</taxon>
        <taxon>Pyrococcus</taxon>
    </lineage>
</organism>
<dbReference type="HOGENOM" id="CLU_077420_1_0_2"/>
<dbReference type="OrthoDB" id="7513at2157"/>
<dbReference type="SUPFAM" id="SSF56300">
    <property type="entry name" value="Metallo-dependent phosphatases"/>
    <property type="match status" value="1"/>
</dbReference>